<keyword evidence="6" id="KW-0695">RNA-directed DNA polymerase</keyword>
<keyword evidence="9" id="KW-1185">Reference proteome</keyword>
<gene>
    <name evidence="8" type="ORF">MGAL_10B093146</name>
</gene>
<evidence type="ECO:0000256" key="4">
    <source>
        <dbReference type="ARBA" id="ARBA00022759"/>
    </source>
</evidence>
<dbReference type="OrthoDB" id="8037576at2759"/>
<feature type="domain" description="Integrase catalytic" evidence="7">
    <location>
        <begin position="339"/>
        <end position="452"/>
    </location>
</feature>
<name>A0A8B6HMJ2_MYTGA</name>
<dbReference type="InterPro" id="IPR050951">
    <property type="entry name" value="Retrovirus_Pol_polyprotein"/>
</dbReference>
<dbReference type="EMBL" id="UYJE01010274">
    <property type="protein sequence ID" value="VDI81540.1"/>
    <property type="molecule type" value="Genomic_DNA"/>
</dbReference>
<dbReference type="AlphaFoldDB" id="A0A8B6HMJ2"/>
<feature type="non-terminal residue" evidence="8">
    <location>
        <position position="1"/>
    </location>
</feature>
<dbReference type="GO" id="GO:0016787">
    <property type="term" value="F:hydrolase activity"/>
    <property type="evidence" value="ECO:0007669"/>
    <property type="project" value="UniProtKB-KW"/>
</dbReference>
<dbReference type="Pfam" id="PF00665">
    <property type="entry name" value="rve"/>
    <property type="match status" value="1"/>
</dbReference>
<dbReference type="FunFam" id="3.10.20.370:FF:000001">
    <property type="entry name" value="Retrovirus-related Pol polyprotein from transposon 17.6-like protein"/>
    <property type="match status" value="1"/>
</dbReference>
<dbReference type="GO" id="GO:0003964">
    <property type="term" value="F:RNA-directed DNA polymerase activity"/>
    <property type="evidence" value="ECO:0007669"/>
    <property type="project" value="UniProtKB-KW"/>
</dbReference>
<keyword evidence="4" id="KW-0255">Endonuclease</keyword>
<dbReference type="PANTHER" id="PTHR37984">
    <property type="entry name" value="PROTEIN CBG26694"/>
    <property type="match status" value="1"/>
</dbReference>
<dbReference type="GO" id="GO:0015074">
    <property type="term" value="P:DNA integration"/>
    <property type="evidence" value="ECO:0007669"/>
    <property type="project" value="InterPro"/>
</dbReference>
<evidence type="ECO:0000256" key="5">
    <source>
        <dbReference type="ARBA" id="ARBA00022801"/>
    </source>
</evidence>
<evidence type="ECO:0000313" key="8">
    <source>
        <dbReference type="EMBL" id="VDI81540.1"/>
    </source>
</evidence>
<sequence length="452" mass="51786">ALLTPPVLAYPDMNKPFMLTCDASNSAIGFVLGQLDSQRKERVIAFGGKSLSKTEQVWNTTEKECYAVVQGVKTFNTYLATGKFTIYTDHKALTYLMNQKANTGKLTRWAMDLQHYNFEIKYRKGCNNQVADALSRRSYPEQPDDENEVAAVKVSEVNTRTEASGNDKTSESIQVEFFYDDYTMVAPLDPVIARPELSNLPAIAKLQQNCHDFGNMYKFLTQGILPADNDQSSKVQKSAQDYSICNNVLYKWFQKRVRVDNGEKWIKQLCLPQALREDALLSYHDSFVGGAHLGIERVYHALSLKYFWPKMHQSIENYIRSCDRCQRIKRDTKGKKPPLNPLPVDTTFERWHMDFLKLSKTNEGYSYVLLLVDSFSKWSEAFPMKTQEASEVAKVLFREIISRYGAMKCLVTDLGRNFVSNLVNALCEMLNITRHHTSSYHPTDKWISGKDQ</sequence>
<comment type="caution">
    <text evidence="8">The sequence shown here is derived from an EMBL/GenBank/DDBJ whole genome shotgun (WGS) entry which is preliminary data.</text>
</comment>
<dbReference type="InterPro" id="IPR041588">
    <property type="entry name" value="Integrase_H2C2"/>
</dbReference>
<proteinExistence type="predicted"/>
<evidence type="ECO:0000256" key="2">
    <source>
        <dbReference type="ARBA" id="ARBA00022695"/>
    </source>
</evidence>
<dbReference type="Gene3D" id="1.10.340.70">
    <property type="match status" value="1"/>
</dbReference>
<dbReference type="GO" id="GO:0003676">
    <property type="term" value="F:nucleic acid binding"/>
    <property type="evidence" value="ECO:0007669"/>
    <property type="project" value="InterPro"/>
</dbReference>
<evidence type="ECO:0000259" key="7">
    <source>
        <dbReference type="PROSITE" id="PS50994"/>
    </source>
</evidence>
<dbReference type="Proteomes" id="UP000596742">
    <property type="component" value="Unassembled WGS sequence"/>
</dbReference>
<dbReference type="Gene3D" id="3.10.20.370">
    <property type="match status" value="1"/>
</dbReference>
<keyword evidence="1" id="KW-0808">Transferase</keyword>
<dbReference type="InterPro" id="IPR041373">
    <property type="entry name" value="RT_RNaseH"/>
</dbReference>
<evidence type="ECO:0000256" key="1">
    <source>
        <dbReference type="ARBA" id="ARBA00022679"/>
    </source>
</evidence>
<dbReference type="SUPFAM" id="SSF53098">
    <property type="entry name" value="Ribonuclease H-like"/>
    <property type="match status" value="1"/>
</dbReference>
<dbReference type="InterPro" id="IPR036397">
    <property type="entry name" value="RNaseH_sf"/>
</dbReference>
<organism evidence="8 9">
    <name type="scientific">Mytilus galloprovincialis</name>
    <name type="common">Mediterranean mussel</name>
    <dbReference type="NCBI Taxonomy" id="29158"/>
    <lineage>
        <taxon>Eukaryota</taxon>
        <taxon>Metazoa</taxon>
        <taxon>Spiralia</taxon>
        <taxon>Lophotrochozoa</taxon>
        <taxon>Mollusca</taxon>
        <taxon>Bivalvia</taxon>
        <taxon>Autobranchia</taxon>
        <taxon>Pteriomorphia</taxon>
        <taxon>Mytilida</taxon>
        <taxon>Mytiloidea</taxon>
        <taxon>Mytilidae</taxon>
        <taxon>Mytilinae</taxon>
        <taxon>Mytilus</taxon>
    </lineage>
</organism>
<dbReference type="CDD" id="cd09274">
    <property type="entry name" value="RNase_HI_RT_Ty3"/>
    <property type="match status" value="1"/>
</dbReference>
<dbReference type="SUPFAM" id="SSF56672">
    <property type="entry name" value="DNA/RNA polymerases"/>
    <property type="match status" value="1"/>
</dbReference>
<accession>A0A8B6HMJ2</accession>
<dbReference type="GO" id="GO:0004519">
    <property type="term" value="F:endonuclease activity"/>
    <property type="evidence" value="ECO:0007669"/>
    <property type="project" value="UniProtKB-KW"/>
</dbReference>
<protein>
    <recommendedName>
        <fullName evidence="7">Integrase catalytic domain-containing protein</fullName>
    </recommendedName>
</protein>
<dbReference type="PROSITE" id="PS50994">
    <property type="entry name" value="INTEGRASE"/>
    <property type="match status" value="1"/>
</dbReference>
<reference evidence="8" key="1">
    <citation type="submission" date="2018-11" db="EMBL/GenBank/DDBJ databases">
        <authorList>
            <person name="Alioto T."/>
            <person name="Alioto T."/>
        </authorList>
    </citation>
    <scope>NUCLEOTIDE SEQUENCE</scope>
</reference>
<evidence type="ECO:0000313" key="9">
    <source>
        <dbReference type="Proteomes" id="UP000596742"/>
    </source>
</evidence>
<dbReference type="FunFam" id="1.10.340.70:FF:000001">
    <property type="entry name" value="Retrovirus-related Pol polyprotein from transposon gypsy-like Protein"/>
    <property type="match status" value="1"/>
</dbReference>
<dbReference type="Pfam" id="PF17917">
    <property type="entry name" value="RT_RNaseH"/>
    <property type="match status" value="1"/>
</dbReference>
<keyword evidence="2" id="KW-0548">Nucleotidyltransferase</keyword>
<dbReference type="PANTHER" id="PTHR37984:SF5">
    <property type="entry name" value="PROTEIN NYNRIN-LIKE"/>
    <property type="match status" value="1"/>
</dbReference>
<keyword evidence="3" id="KW-0540">Nuclease</keyword>
<dbReference type="Pfam" id="PF17921">
    <property type="entry name" value="Integrase_H2C2"/>
    <property type="match status" value="1"/>
</dbReference>
<evidence type="ECO:0000256" key="6">
    <source>
        <dbReference type="ARBA" id="ARBA00022918"/>
    </source>
</evidence>
<evidence type="ECO:0000256" key="3">
    <source>
        <dbReference type="ARBA" id="ARBA00022722"/>
    </source>
</evidence>
<dbReference type="InterPro" id="IPR001584">
    <property type="entry name" value="Integrase_cat-core"/>
</dbReference>
<dbReference type="InterPro" id="IPR012337">
    <property type="entry name" value="RNaseH-like_sf"/>
</dbReference>
<keyword evidence="5" id="KW-0378">Hydrolase</keyword>
<dbReference type="InterPro" id="IPR043502">
    <property type="entry name" value="DNA/RNA_pol_sf"/>
</dbReference>
<dbReference type="Gene3D" id="3.30.420.10">
    <property type="entry name" value="Ribonuclease H-like superfamily/Ribonuclease H"/>
    <property type="match status" value="1"/>
</dbReference>